<dbReference type="STRING" id="48467.SAMN02745166_04849"/>
<organism evidence="11 12">
    <name type="scientific">Prosthecobacter debontii</name>
    <dbReference type="NCBI Taxonomy" id="48467"/>
    <lineage>
        <taxon>Bacteria</taxon>
        <taxon>Pseudomonadati</taxon>
        <taxon>Verrucomicrobiota</taxon>
        <taxon>Verrucomicrobiia</taxon>
        <taxon>Verrucomicrobiales</taxon>
        <taxon>Verrucomicrobiaceae</taxon>
        <taxon>Prosthecobacter</taxon>
    </lineage>
</organism>
<feature type="binding site" evidence="9">
    <location>
        <begin position="128"/>
        <end position="134"/>
    </location>
    <ligand>
        <name>ATP</name>
        <dbReference type="ChEBI" id="CHEBI:30616"/>
    </ligand>
</feature>
<keyword evidence="3 9" id="KW-0548">Nucleotidyltransferase</keyword>
<comment type="subcellular location">
    <subcellularLocation>
        <location evidence="9">Cytoplasm</location>
    </subcellularLocation>
</comment>
<evidence type="ECO:0000313" key="12">
    <source>
        <dbReference type="Proteomes" id="UP000190774"/>
    </source>
</evidence>
<dbReference type="CDD" id="cd02163">
    <property type="entry name" value="PPAT"/>
    <property type="match status" value="1"/>
</dbReference>
<dbReference type="PRINTS" id="PR01020">
    <property type="entry name" value="LPSBIOSNTHSS"/>
</dbReference>
<evidence type="ECO:0000313" key="11">
    <source>
        <dbReference type="EMBL" id="SKB08028.1"/>
    </source>
</evidence>
<keyword evidence="6 9" id="KW-0460">Magnesium</keyword>
<evidence type="ECO:0000256" key="4">
    <source>
        <dbReference type="ARBA" id="ARBA00022741"/>
    </source>
</evidence>
<sequence length="165" mass="18499">MVHPTMRRAIYPGSFDPITNGHLDVLQRAAGLFDELIVAVAQDNAKQSLFTLEERVELLVDATEHIPNLRVMPFQGLLVDFAKQQSAVALVRGLRAVSDFEFEFQLALMNRKLEPNLETMFLMPREELTYISSRLVKEISRLGGNVNQFVPPHVVAALKSKQGLG</sequence>
<comment type="catalytic activity">
    <reaction evidence="8 9">
        <text>(R)-4'-phosphopantetheine + ATP + H(+) = 3'-dephospho-CoA + diphosphate</text>
        <dbReference type="Rhea" id="RHEA:19801"/>
        <dbReference type="ChEBI" id="CHEBI:15378"/>
        <dbReference type="ChEBI" id="CHEBI:30616"/>
        <dbReference type="ChEBI" id="CHEBI:33019"/>
        <dbReference type="ChEBI" id="CHEBI:57328"/>
        <dbReference type="ChEBI" id="CHEBI:61723"/>
        <dbReference type="EC" id="2.7.7.3"/>
    </reaction>
</comment>
<evidence type="ECO:0000256" key="7">
    <source>
        <dbReference type="ARBA" id="ARBA00022993"/>
    </source>
</evidence>
<evidence type="ECO:0000256" key="1">
    <source>
        <dbReference type="ARBA" id="ARBA00022490"/>
    </source>
</evidence>
<dbReference type="GO" id="GO:0005737">
    <property type="term" value="C:cytoplasm"/>
    <property type="evidence" value="ECO:0007669"/>
    <property type="project" value="UniProtKB-SubCell"/>
</dbReference>
<evidence type="ECO:0000256" key="8">
    <source>
        <dbReference type="ARBA" id="ARBA00029346"/>
    </source>
</evidence>
<comment type="function">
    <text evidence="9">Reversibly transfers an adenylyl group from ATP to 4'-phosphopantetheine, yielding dephospho-CoA (dPCoA) and pyrophosphate.</text>
</comment>
<feature type="binding site" evidence="9">
    <location>
        <position position="14"/>
    </location>
    <ligand>
        <name>substrate</name>
    </ligand>
</feature>
<dbReference type="GO" id="GO:0015937">
    <property type="term" value="P:coenzyme A biosynthetic process"/>
    <property type="evidence" value="ECO:0007669"/>
    <property type="project" value="UniProtKB-UniRule"/>
</dbReference>
<feature type="binding site" evidence="9">
    <location>
        <position position="22"/>
    </location>
    <ligand>
        <name>ATP</name>
        <dbReference type="ChEBI" id="CHEBI:30616"/>
    </ligand>
</feature>
<dbReference type="Gene3D" id="3.40.50.620">
    <property type="entry name" value="HUPs"/>
    <property type="match status" value="1"/>
</dbReference>
<dbReference type="Pfam" id="PF01467">
    <property type="entry name" value="CTP_transf_like"/>
    <property type="match status" value="1"/>
</dbReference>
<feature type="site" description="Transition state stabilizer" evidence="9">
    <location>
        <position position="22"/>
    </location>
</feature>
<evidence type="ECO:0000256" key="2">
    <source>
        <dbReference type="ARBA" id="ARBA00022679"/>
    </source>
</evidence>
<keyword evidence="7 9" id="KW-0173">Coenzyme A biosynthesis</keyword>
<dbReference type="HAMAP" id="MF_00151">
    <property type="entry name" value="PPAT_bact"/>
    <property type="match status" value="1"/>
</dbReference>
<feature type="binding site" evidence="9">
    <location>
        <position position="92"/>
    </location>
    <ligand>
        <name>substrate</name>
    </ligand>
</feature>
<keyword evidence="1 9" id="KW-0963">Cytoplasm</keyword>
<evidence type="ECO:0000256" key="3">
    <source>
        <dbReference type="ARBA" id="ARBA00022695"/>
    </source>
</evidence>
<evidence type="ECO:0000256" key="6">
    <source>
        <dbReference type="ARBA" id="ARBA00022842"/>
    </source>
</evidence>
<feature type="domain" description="Cytidyltransferase-like" evidence="10">
    <location>
        <begin position="10"/>
        <end position="138"/>
    </location>
</feature>
<dbReference type="NCBIfam" id="TIGR00125">
    <property type="entry name" value="cyt_tran_rel"/>
    <property type="match status" value="1"/>
</dbReference>
<keyword evidence="2 9" id="KW-0808">Transferase</keyword>
<dbReference type="GO" id="GO:0005524">
    <property type="term" value="F:ATP binding"/>
    <property type="evidence" value="ECO:0007669"/>
    <property type="project" value="UniProtKB-KW"/>
</dbReference>
<evidence type="ECO:0000256" key="9">
    <source>
        <dbReference type="HAMAP-Rule" id="MF_00151"/>
    </source>
</evidence>
<feature type="binding site" evidence="9">
    <location>
        <position position="46"/>
    </location>
    <ligand>
        <name>substrate</name>
    </ligand>
</feature>
<feature type="binding site" evidence="9">
    <location>
        <position position="103"/>
    </location>
    <ligand>
        <name>ATP</name>
        <dbReference type="ChEBI" id="CHEBI:30616"/>
    </ligand>
</feature>
<gene>
    <name evidence="9" type="primary">coaD</name>
    <name evidence="11" type="ORF">SAMN02745166_04849</name>
</gene>
<dbReference type="InterPro" id="IPR001980">
    <property type="entry name" value="PPAT"/>
</dbReference>
<dbReference type="SUPFAM" id="SSF52374">
    <property type="entry name" value="Nucleotidylyl transferase"/>
    <property type="match status" value="1"/>
</dbReference>
<dbReference type="InterPro" id="IPR014729">
    <property type="entry name" value="Rossmann-like_a/b/a_fold"/>
</dbReference>
<dbReference type="NCBIfam" id="TIGR01510">
    <property type="entry name" value="coaD_prev_kdtB"/>
    <property type="match status" value="1"/>
</dbReference>
<keyword evidence="4 9" id="KW-0547">Nucleotide-binding</keyword>
<comment type="pathway">
    <text evidence="9">Cofactor biosynthesis; coenzyme A biosynthesis; CoA from (R)-pantothenate: step 4/5.</text>
</comment>
<dbReference type="UniPathway" id="UPA00241">
    <property type="reaction ID" value="UER00355"/>
</dbReference>
<accession>A0A1T4Z2H3</accession>
<comment type="subunit">
    <text evidence="9">Homohexamer.</text>
</comment>
<feature type="binding site" evidence="9">
    <location>
        <begin position="14"/>
        <end position="15"/>
    </location>
    <ligand>
        <name>ATP</name>
        <dbReference type="ChEBI" id="CHEBI:30616"/>
    </ligand>
</feature>
<keyword evidence="12" id="KW-1185">Reference proteome</keyword>
<reference evidence="12" key="1">
    <citation type="submission" date="2017-02" db="EMBL/GenBank/DDBJ databases">
        <authorList>
            <person name="Varghese N."/>
            <person name="Submissions S."/>
        </authorList>
    </citation>
    <scope>NUCLEOTIDE SEQUENCE [LARGE SCALE GENOMIC DNA]</scope>
    <source>
        <strain evidence="12">ATCC 700200</strain>
    </source>
</reference>
<dbReference type="Proteomes" id="UP000190774">
    <property type="component" value="Unassembled WGS sequence"/>
</dbReference>
<comment type="similarity">
    <text evidence="9">Belongs to the bacterial CoaD family.</text>
</comment>
<dbReference type="InterPro" id="IPR004821">
    <property type="entry name" value="Cyt_trans-like"/>
</dbReference>
<dbReference type="AlphaFoldDB" id="A0A1T4Z2H3"/>
<feature type="binding site" evidence="9">
    <location>
        <position position="78"/>
    </location>
    <ligand>
        <name>substrate</name>
    </ligand>
</feature>
<evidence type="ECO:0000259" key="10">
    <source>
        <dbReference type="Pfam" id="PF01467"/>
    </source>
</evidence>
<dbReference type="EMBL" id="FUYE01000025">
    <property type="protein sequence ID" value="SKB08028.1"/>
    <property type="molecule type" value="Genomic_DNA"/>
</dbReference>
<name>A0A1T4Z2H3_9BACT</name>
<dbReference type="GO" id="GO:0004595">
    <property type="term" value="F:pantetheine-phosphate adenylyltransferase activity"/>
    <property type="evidence" value="ECO:0007669"/>
    <property type="project" value="UniProtKB-UniRule"/>
</dbReference>
<keyword evidence="5 9" id="KW-0067">ATP-binding</keyword>
<proteinExistence type="inferred from homology"/>
<evidence type="ECO:0000256" key="5">
    <source>
        <dbReference type="ARBA" id="ARBA00022840"/>
    </source>
</evidence>
<protein>
    <recommendedName>
        <fullName evidence="9">Phosphopantetheine adenylyltransferase</fullName>
        <ecNumber evidence="9">2.7.7.3</ecNumber>
    </recommendedName>
    <alternativeName>
        <fullName evidence="9">Dephospho-CoA pyrophosphorylase</fullName>
    </alternativeName>
    <alternativeName>
        <fullName evidence="9">Pantetheine-phosphate adenylyltransferase</fullName>
        <shortName evidence="9">PPAT</shortName>
    </alternativeName>
</protein>
<feature type="binding site" evidence="9">
    <location>
        <begin position="93"/>
        <end position="95"/>
    </location>
    <ligand>
        <name>ATP</name>
        <dbReference type="ChEBI" id="CHEBI:30616"/>
    </ligand>
</feature>
<dbReference type="PANTHER" id="PTHR21342:SF1">
    <property type="entry name" value="PHOSPHOPANTETHEINE ADENYLYLTRANSFERASE"/>
    <property type="match status" value="1"/>
</dbReference>
<dbReference type="EC" id="2.7.7.3" evidence="9"/>
<dbReference type="PANTHER" id="PTHR21342">
    <property type="entry name" value="PHOSPHOPANTETHEINE ADENYLYLTRANSFERASE"/>
    <property type="match status" value="1"/>
</dbReference>
<comment type="cofactor">
    <cofactor evidence="9">
        <name>Mg(2+)</name>
        <dbReference type="ChEBI" id="CHEBI:18420"/>
    </cofactor>
</comment>